<evidence type="ECO:0000259" key="6">
    <source>
        <dbReference type="PROSITE" id="PS51349"/>
    </source>
</evidence>
<proteinExistence type="inferred from homology"/>
<gene>
    <name evidence="7" type="ORF">ACFMB1_01100</name>
</gene>
<evidence type="ECO:0000256" key="4">
    <source>
        <dbReference type="ARBA" id="ARBA00023002"/>
    </source>
</evidence>
<keyword evidence="2" id="KW-0285">Flavoprotein</keyword>
<evidence type="ECO:0000256" key="2">
    <source>
        <dbReference type="ARBA" id="ARBA00022630"/>
    </source>
</evidence>
<dbReference type="InterPro" id="IPR008259">
    <property type="entry name" value="FMN_hydac_DH_AS"/>
</dbReference>
<dbReference type="InterPro" id="IPR000262">
    <property type="entry name" value="FMN-dep_DH"/>
</dbReference>
<evidence type="ECO:0000256" key="1">
    <source>
        <dbReference type="ARBA" id="ARBA00001917"/>
    </source>
</evidence>
<evidence type="ECO:0000313" key="7">
    <source>
        <dbReference type="EMBL" id="MFC6034117.1"/>
    </source>
</evidence>
<dbReference type="PROSITE" id="PS00557">
    <property type="entry name" value="FMN_HYDROXY_ACID_DH_1"/>
    <property type="match status" value="1"/>
</dbReference>
<dbReference type="PROSITE" id="PS51349">
    <property type="entry name" value="FMN_HYDROXY_ACID_DH_2"/>
    <property type="match status" value="1"/>
</dbReference>
<dbReference type="InterPro" id="IPR037396">
    <property type="entry name" value="FMN_HAD"/>
</dbReference>
<evidence type="ECO:0000313" key="8">
    <source>
        <dbReference type="Proteomes" id="UP001596116"/>
    </source>
</evidence>
<name>A0ABW1KVQ7_9PROT</name>
<keyword evidence="4" id="KW-0560">Oxidoreductase</keyword>
<comment type="similarity">
    <text evidence="5">Belongs to the FMN-dependent alpha-hydroxy acid dehydrogenase family.</text>
</comment>
<keyword evidence="8" id="KW-1185">Reference proteome</keyword>
<dbReference type="SUPFAM" id="SSF51395">
    <property type="entry name" value="FMN-linked oxidoreductases"/>
    <property type="match status" value="1"/>
</dbReference>
<dbReference type="Proteomes" id="UP001596116">
    <property type="component" value="Unassembled WGS sequence"/>
</dbReference>
<dbReference type="PANTHER" id="PTHR10578:SF107">
    <property type="entry name" value="2-HYDROXYACID OXIDASE 1"/>
    <property type="match status" value="1"/>
</dbReference>
<evidence type="ECO:0000256" key="5">
    <source>
        <dbReference type="ARBA" id="ARBA00024042"/>
    </source>
</evidence>
<dbReference type="RefSeq" id="WP_379880571.1">
    <property type="nucleotide sequence ID" value="NZ_JBHPON010000001.1"/>
</dbReference>
<keyword evidence="3" id="KW-0288">FMN</keyword>
<dbReference type="Gene3D" id="3.20.20.70">
    <property type="entry name" value="Aldolase class I"/>
    <property type="match status" value="1"/>
</dbReference>
<comment type="cofactor">
    <cofactor evidence="1">
        <name>FMN</name>
        <dbReference type="ChEBI" id="CHEBI:58210"/>
    </cofactor>
</comment>
<dbReference type="InterPro" id="IPR012133">
    <property type="entry name" value="Alpha-hydoxy_acid_DH_FMN"/>
</dbReference>
<evidence type="ECO:0000256" key="3">
    <source>
        <dbReference type="ARBA" id="ARBA00022643"/>
    </source>
</evidence>
<dbReference type="EMBL" id="JBHPON010000001">
    <property type="protein sequence ID" value="MFC6034117.1"/>
    <property type="molecule type" value="Genomic_DNA"/>
</dbReference>
<dbReference type="Pfam" id="PF01070">
    <property type="entry name" value="FMN_dh"/>
    <property type="match status" value="1"/>
</dbReference>
<dbReference type="PANTHER" id="PTHR10578">
    <property type="entry name" value="S -2-HYDROXY-ACID OXIDASE-RELATED"/>
    <property type="match status" value="1"/>
</dbReference>
<organism evidence="7 8">
    <name type="scientific">Hyphococcus aureus</name>
    <dbReference type="NCBI Taxonomy" id="2666033"/>
    <lineage>
        <taxon>Bacteria</taxon>
        <taxon>Pseudomonadati</taxon>
        <taxon>Pseudomonadota</taxon>
        <taxon>Alphaproteobacteria</taxon>
        <taxon>Parvularculales</taxon>
        <taxon>Parvularculaceae</taxon>
        <taxon>Hyphococcus</taxon>
    </lineage>
</organism>
<dbReference type="InterPro" id="IPR013785">
    <property type="entry name" value="Aldolase_TIM"/>
</dbReference>
<accession>A0ABW1KVQ7</accession>
<dbReference type="PIRSF" id="PIRSF000138">
    <property type="entry name" value="Al-hdrx_acd_dh"/>
    <property type="match status" value="1"/>
</dbReference>
<reference evidence="7 8" key="1">
    <citation type="submission" date="2024-09" db="EMBL/GenBank/DDBJ databases">
        <authorList>
            <person name="Zhang Z.-H."/>
        </authorList>
    </citation>
    <scope>NUCLEOTIDE SEQUENCE [LARGE SCALE GENOMIC DNA]</scope>
    <source>
        <strain evidence="7 8">HHTR114</strain>
    </source>
</reference>
<sequence>MTKLFNVHDYRKAAKRRLPKPIFDYLDGGADDEWSLRNNTSAFDKYELWPHQLSGVGEINLATRFLGTEHQLPVMLSPTGMTRLFHHHKELGVARAASETGYAYSLSTVGTAKMEDIAEICKTPKIFQIYVHRDRGLTHEFVERAKASNYDALCLTVDAAVAGNRERDFKNGFSVPPRLTLASLASFAAHPHWTLNFLREHDFRFINVVHRVDAISSGTLGVMKYINSQLDPSISWDDAAEIVALWGGPFIIKGVQSAEDAAQAVEIGASALMLSNHGGRQLEGSPAPVDCVRPIRDRVGDKLELIVDGGVRRPGHLIKALCLGANAVSFGRPYLYALAAGGENAVKAFLTSFKEGLKRDMALLGCADVQVLDERFLRSA</sequence>
<protein>
    <submittedName>
        <fullName evidence="7">Alpha-hydroxy-acid oxidizing protein</fullName>
    </submittedName>
</protein>
<feature type="domain" description="FMN hydroxy acid dehydrogenase" evidence="6">
    <location>
        <begin position="1"/>
        <end position="380"/>
    </location>
</feature>
<dbReference type="CDD" id="cd02809">
    <property type="entry name" value="alpha_hydroxyacid_oxid_FMN"/>
    <property type="match status" value="1"/>
</dbReference>
<comment type="caution">
    <text evidence="7">The sequence shown here is derived from an EMBL/GenBank/DDBJ whole genome shotgun (WGS) entry which is preliminary data.</text>
</comment>